<comment type="caution">
    <text evidence="2">The sequence shown here is derived from an EMBL/GenBank/DDBJ whole genome shotgun (WGS) entry which is preliminary data.</text>
</comment>
<keyword evidence="1" id="KW-1133">Transmembrane helix</keyword>
<dbReference type="RefSeq" id="WP_145646975.1">
    <property type="nucleotide sequence ID" value="NZ_VLLB01000001.1"/>
</dbReference>
<proteinExistence type="predicted"/>
<keyword evidence="1" id="KW-0812">Transmembrane</keyword>
<reference evidence="2 3" key="1">
    <citation type="journal article" date="2015" name="Stand. Genomic Sci.">
        <title>Genomic Encyclopedia of Bacterial and Archaeal Type Strains, Phase III: the genomes of soil and plant-associated and newly described type strains.</title>
        <authorList>
            <person name="Whitman W.B."/>
            <person name="Woyke T."/>
            <person name="Klenk H.P."/>
            <person name="Zhou Y."/>
            <person name="Lilburn T.G."/>
            <person name="Beck B.J."/>
            <person name="De Vos P."/>
            <person name="Vandamme P."/>
            <person name="Eisen J.A."/>
            <person name="Garrity G."/>
            <person name="Hugenholtz P."/>
            <person name="Kyrpides N.C."/>
        </authorList>
    </citation>
    <scope>NUCLEOTIDE SEQUENCE [LARGE SCALE GENOMIC DNA]</scope>
    <source>
        <strain evidence="2 3">CGMCC 1.10822</strain>
    </source>
</reference>
<accession>A0A562RJF7</accession>
<name>A0A562RJF7_9BURK</name>
<dbReference type="Proteomes" id="UP000318431">
    <property type="component" value="Unassembled WGS sequence"/>
</dbReference>
<dbReference type="EMBL" id="VLLB01000001">
    <property type="protein sequence ID" value="TWI69207.1"/>
    <property type="molecule type" value="Genomic_DNA"/>
</dbReference>
<dbReference type="AlphaFoldDB" id="A0A562RJF7"/>
<keyword evidence="1" id="KW-0472">Membrane</keyword>
<evidence type="ECO:0000256" key="1">
    <source>
        <dbReference type="SAM" id="Phobius"/>
    </source>
</evidence>
<gene>
    <name evidence="2" type="ORF">IP91_00273</name>
</gene>
<evidence type="ECO:0000313" key="3">
    <source>
        <dbReference type="Proteomes" id="UP000318431"/>
    </source>
</evidence>
<sequence>MRAWFGNVMAAGGSVGASWGGAVWYWRANNVAPGTGDLTLFLLVVPLALLALLWGGRKLYQRASASPATPAPAEAPVAAAVPAAPAAFLNIVTASVLSPHGGSVIELQQALAGGEARPALDAELVDDYGYPVLAARVTTIDESAARSQLASRDVGFGPEQWRALAAGDAVVTDIALRLAAHPDIDAHNARPDKRAPSPLPVLQLHCAWPADWGPEARALASGWFAERINAAGWPADRLAIAPDRGAADDVATILARLLAASGQPALSAVVACGSHVGAGEIERLSNADALFSARHQQGIIPGEGAAALLLADPAQAALLAFDEAPLPALRSVSSGQRAESADQSRRTDAATLQALCTQALDRAHCQANEVTFVAADADHRTSRVMELMGVVAPQLDATADVASIGAACGACDPVTFLTAVALASHVAQERAAPVLCIGNLDPYRRDVAVITAGTTPGANA</sequence>
<feature type="transmembrane region" description="Helical" evidence="1">
    <location>
        <begin position="38"/>
        <end position="56"/>
    </location>
</feature>
<dbReference type="OrthoDB" id="9178072at2"/>
<evidence type="ECO:0008006" key="4">
    <source>
        <dbReference type="Google" id="ProtNLM"/>
    </source>
</evidence>
<organism evidence="2 3">
    <name type="scientific">Pseudoduganella lurida</name>
    <dbReference type="NCBI Taxonomy" id="1036180"/>
    <lineage>
        <taxon>Bacteria</taxon>
        <taxon>Pseudomonadati</taxon>
        <taxon>Pseudomonadota</taxon>
        <taxon>Betaproteobacteria</taxon>
        <taxon>Burkholderiales</taxon>
        <taxon>Oxalobacteraceae</taxon>
        <taxon>Telluria group</taxon>
        <taxon>Pseudoduganella</taxon>
    </lineage>
</organism>
<feature type="transmembrane region" description="Helical" evidence="1">
    <location>
        <begin position="7"/>
        <end position="26"/>
    </location>
</feature>
<evidence type="ECO:0000313" key="2">
    <source>
        <dbReference type="EMBL" id="TWI69207.1"/>
    </source>
</evidence>
<protein>
    <recommendedName>
        <fullName evidence="4">3-oxoacyl-ACP synthase</fullName>
    </recommendedName>
</protein>
<keyword evidence="3" id="KW-1185">Reference proteome</keyword>